<dbReference type="Proteomes" id="UP000287394">
    <property type="component" value="Chromosome"/>
</dbReference>
<evidence type="ECO:0000313" key="1">
    <source>
        <dbReference type="EMBL" id="BDI33915.1"/>
    </source>
</evidence>
<sequence>MHHGGAVLDTVFGELWARVDDKNQRVGDGNGCEAISFEVSCDAGILLRATVSVAAADRRIDERVEIGSEDIVCGAAGGEVEEMMILRRPLRYDIAMSMMCCAKDSRIRAWIIGPDPDRSDVAVYLRRKMLRELVRELGWHIAGVWFK</sequence>
<evidence type="ECO:0000313" key="2">
    <source>
        <dbReference type="Proteomes" id="UP000287394"/>
    </source>
</evidence>
<dbReference type="KEGG" id="ccot:CCAX7_59660"/>
<dbReference type="EMBL" id="AP025739">
    <property type="protein sequence ID" value="BDI33915.1"/>
    <property type="molecule type" value="Genomic_DNA"/>
</dbReference>
<keyword evidence="2" id="KW-1185">Reference proteome</keyword>
<reference evidence="1 2" key="1">
    <citation type="journal article" date="2019" name="Int. J. Syst. Evol. Microbiol.">
        <title>Capsulimonas corticalis gen. nov., sp. nov., an aerobic capsulated bacterium, of a novel bacterial order, Capsulimonadales ord. nov., of the class Armatimonadia of the phylum Armatimonadetes.</title>
        <authorList>
            <person name="Li J."/>
            <person name="Kudo C."/>
            <person name="Tonouchi A."/>
        </authorList>
    </citation>
    <scope>NUCLEOTIDE SEQUENCE [LARGE SCALE GENOMIC DNA]</scope>
    <source>
        <strain evidence="1 2">AX-7</strain>
    </source>
</reference>
<accession>A0A402CZL2</accession>
<proteinExistence type="predicted"/>
<organism evidence="1 2">
    <name type="scientific">Capsulimonas corticalis</name>
    <dbReference type="NCBI Taxonomy" id="2219043"/>
    <lineage>
        <taxon>Bacteria</taxon>
        <taxon>Bacillati</taxon>
        <taxon>Armatimonadota</taxon>
        <taxon>Armatimonadia</taxon>
        <taxon>Capsulimonadales</taxon>
        <taxon>Capsulimonadaceae</taxon>
        <taxon>Capsulimonas</taxon>
    </lineage>
</organism>
<name>A0A402CZL2_9BACT</name>
<gene>
    <name evidence="1" type="ORF">CCAX7_59660</name>
</gene>
<protein>
    <submittedName>
        <fullName evidence="1">Uncharacterized protein</fullName>
    </submittedName>
</protein>
<dbReference type="AlphaFoldDB" id="A0A402CZL2"/>